<organism evidence="2 3">
    <name type="scientific">Rubricoccus marinus</name>
    <dbReference type="NCBI Taxonomy" id="716817"/>
    <lineage>
        <taxon>Bacteria</taxon>
        <taxon>Pseudomonadati</taxon>
        <taxon>Rhodothermota</taxon>
        <taxon>Rhodothermia</taxon>
        <taxon>Rhodothermales</taxon>
        <taxon>Rubricoccaceae</taxon>
        <taxon>Rubricoccus</taxon>
    </lineage>
</organism>
<keyword evidence="3" id="KW-1185">Reference proteome</keyword>
<evidence type="ECO:0000313" key="2">
    <source>
        <dbReference type="EMBL" id="OZC03076.1"/>
    </source>
</evidence>
<keyword evidence="1" id="KW-0732">Signal</keyword>
<dbReference type="Proteomes" id="UP000216446">
    <property type="component" value="Unassembled WGS sequence"/>
</dbReference>
<dbReference type="RefSeq" id="WP_094548015.1">
    <property type="nucleotide sequence ID" value="NZ_MQWB01000001.1"/>
</dbReference>
<dbReference type="AlphaFoldDB" id="A0A259TZF9"/>
<accession>A0A259TZF9</accession>
<feature type="chain" id="PRO_5012921092" description="Lipocalin-like domain-containing protein" evidence="1">
    <location>
        <begin position="20"/>
        <end position="145"/>
    </location>
</feature>
<name>A0A259TZF9_9BACT</name>
<sequence>MRAVFALFVVFTFAGCAGAPPEAPTLVGTWEGEAGQWDDGDRAREPDSRWPVAITLVQSASGEPNAAIDYPSFPCGGRLRYVGPSTEVDARPGDVVFQEEITYGEDICFSGGTVLLRLEESSLVFAWAIDSAPTVAAGRLQRSRR</sequence>
<evidence type="ECO:0000313" key="3">
    <source>
        <dbReference type="Proteomes" id="UP000216446"/>
    </source>
</evidence>
<reference evidence="2 3" key="1">
    <citation type="submission" date="2016-11" db="EMBL/GenBank/DDBJ databases">
        <title>Study of marine rhodopsin-containing bacteria.</title>
        <authorList>
            <person name="Yoshizawa S."/>
            <person name="Kumagai Y."/>
            <person name="Kogure K."/>
        </authorList>
    </citation>
    <scope>NUCLEOTIDE SEQUENCE [LARGE SCALE GENOMIC DNA]</scope>
    <source>
        <strain evidence="2 3">SG-29</strain>
    </source>
</reference>
<dbReference type="InParanoid" id="A0A259TZF9"/>
<dbReference type="PROSITE" id="PS51257">
    <property type="entry name" value="PROKAR_LIPOPROTEIN"/>
    <property type="match status" value="1"/>
</dbReference>
<evidence type="ECO:0000256" key="1">
    <source>
        <dbReference type="SAM" id="SignalP"/>
    </source>
</evidence>
<feature type="signal peptide" evidence="1">
    <location>
        <begin position="1"/>
        <end position="19"/>
    </location>
</feature>
<protein>
    <recommendedName>
        <fullName evidence="4">Lipocalin-like domain-containing protein</fullName>
    </recommendedName>
</protein>
<proteinExistence type="predicted"/>
<comment type="caution">
    <text evidence="2">The sequence shown here is derived from an EMBL/GenBank/DDBJ whole genome shotgun (WGS) entry which is preliminary data.</text>
</comment>
<dbReference type="OrthoDB" id="1162046at2"/>
<evidence type="ECO:0008006" key="4">
    <source>
        <dbReference type="Google" id="ProtNLM"/>
    </source>
</evidence>
<dbReference type="EMBL" id="MQWB01000001">
    <property type="protein sequence ID" value="OZC03076.1"/>
    <property type="molecule type" value="Genomic_DNA"/>
</dbReference>
<gene>
    <name evidence="2" type="ORF">BSZ36_08890</name>
</gene>